<gene>
    <name evidence="5" type="primary">ssb</name>
    <name evidence="5" type="ORF">EW093_15945</name>
</gene>
<dbReference type="Proteomes" id="UP000323824">
    <property type="component" value="Chromosome"/>
</dbReference>
<dbReference type="RefSeq" id="WP_149569348.1">
    <property type="nucleotide sequence ID" value="NZ_CP035807.1"/>
</dbReference>
<dbReference type="InterPro" id="IPR000424">
    <property type="entry name" value="Primosome_PriB/ssb"/>
</dbReference>
<dbReference type="PROSITE" id="PS50935">
    <property type="entry name" value="SSB"/>
    <property type="match status" value="1"/>
</dbReference>
<comment type="subunit">
    <text evidence="2">Homotetramer.</text>
</comment>
<dbReference type="HAMAP" id="MF_00984">
    <property type="entry name" value="SSB"/>
    <property type="match status" value="1"/>
</dbReference>
<keyword evidence="2" id="KW-0227">DNA damage</keyword>
<evidence type="ECO:0000313" key="5">
    <source>
        <dbReference type="EMBL" id="QEN06114.1"/>
    </source>
</evidence>
<dbReference type="GO" id="GO:0003697">
    <property type="term" value="F:single-stranded DNA binding"/>
    <property type="evidence" value="ECO:0007669"/>
    <property type="project" value="UniProtKB-UniRule"/>
</dbReference>
<dbReference type="GO" id="GO:0006260">
    <property type="term" value="P:DNA replication"/>
    <property type="evidence" value="ECO:0007669"/>
    <property type="project" value="UniProtKB-UniRule"/>
</dbReference>
<dbReference type="InterPro" id="IPR012340">
    <property type="entry name" value="NA-bd_OB-fold"/>
</dbReference>
<evidence type="ECO:0000256" key="1">
    <source>
        <dbReference type="ARBA" id="ARBA00023125"/>
    </source>
</evidence>
<dbReference type="PANTHER" id="PTHR10302:SF0">
    <property type="entry name" value="SINGLE-STRANDED DNA-BINDING PROTEIN, MITOCHONDRIAL"/>
    <property type="match status" value="1"/>
</dbReference>
<dbReference type="InterPro" id="IPR011344">
    <property type="entry name" value="ssDNA-bd"/>
</dbReference>
<protein>
    <recommendedName>
        <fullName evidence="2 3">Single-stranded DNA-binding protein</fullName>
        <shortName evidence="2">SSB</shortName>
    </recommendedName>
</protein>
<evidence type="ECO:0000256" key="2">
    <source>
        <dbReference type="HAMAP-Rule" id="MF_00984"/>
    </source>
</evidence>
<keyword evidence="6" id="KW-1185">Reference proteome</keyword>
<feature type="region of interest" description="Disordered" evidence="4">
    <location>
        <begin position="104"/>
        <end position="169"/>
    </location>
</feature>
<evidence type="ECO:0000256" key="4">
    <source>
        <dbReference type="SAM" id="MobiDB-lite"/>
    </source>
</evidence>
<name>A0A5C1QHU6_9SPIO</name>
<proteinExistence type="inferred from homology"/>
<keyword evidence="2" id="KW-0233">DNA recombination</keyword>
<feature type="short sequence motif" description="Important for interaction with partner proteins" evidence="2">
    <location>
        <begin position="164"/>
        <end position="169"/>
    </location>
</feature>
<comment type="function">
    <text evidence="2">Plays an important role in DNA replication, recombination and repair. Binds to ssDNA and to an array of partner proteins to recruit them to their sites of action during DNA metabolism.</text>
</comment>
<dbReference type="NCBIfam" id="TIGR00621">
    <property type="entry name" value="ssb"/>
    <property type="match status" value="1"/>
</dbReference>
<evidence type="ECO:0000313" key="6">
    <source>
        <dbReference type="Proteomes" id="UP000323824"/>
    </source>
</evidence>
<dbReference type="Pfam" id="PF00436">
    <property type="entry name" value="SSB"/>
    <property type="match status" value="1"/>
</dbReference>
<feature type="compositionally biased region" description="Low complexity" evidence="4">
    <location>
        <begin position="128"/>
        <end position="145"/>
    </location>
</feature>
<dbReference type="OrthoDB" id="9809878at2"/>
<reference evidence="5 6" key="2">
    <citation type="submission" date="2019-09" db="EMBL/GenBank/DDBJ databases">
        <title>Complete Genome Sequence and Methylome Analysis of free living Spirochaetas.</title>
        <authorList>
            <person name="Leshcheva N."/>
            <person name="Mikheeva N."/>
        </authorList>
    </citation>
    <scope>NUCLEOTIDE SEQUENCE [LARGE SCALE GENOMIC DNA]</scope>
    <source>
        <strain evidence="5 6">P</strain>
    </source>
</reference>
<evidence type="ECO:0000256" key="3">
    <source>
        <dbReference type="PIRNR" id="PIRNR002070"/>
    </source>
</evidence>
<comment type="caution">
    <text evidence="2">Lacks conserved residue(s) required for the propagation of feature annotation.</text>
</comment>
<sequence length="169" mass="18490">MAADINSVTIVGRLTRDAELKYTNSGSAVTGMSIAVNRTRKDGDQWVEEANFFDVSLWGRRGESLNQYLQKGTRIAVTGELRQDRWEQDGQKRSRVVIHANNIQLLGGNSPGQGTPGQGFSGNNQRPNQGYQNSGNNSYNNVSNNKPSYENYPSGNAGGSGNFEDDIPF</sequence>
<dbReference type="GO" id="GO:0009295">
    <property type="term" value="C:nucleoid"/>
    <property type="evidence" value="ECO:0007669"/>
    <property type="project" value="TreeGrafter"/>
</dbReference>
<dbReference type="PIRSF" id="PIRSF002070">
    <property type="entry name" value="SSB"/>
    <property type="match status" value="1"/>
</dbReference>
<keyword evidence="2" id="KW-0234">DNA repair</keyword>
<dbReference type="Gene3D" id="2.40.50.140">
    <property type="entry name" value="Nucleic acid-binding proteins"/>
    <property type="match status" value="1"/>
</dbReference>
<dbReference type="SUPFAM" id="SSF50249">
    <property type="entry name" value="Nucleic acid-binding proteins"/>
    <property type="match status" value="1"/>
</dbReference>
<reference evidence="5 6" key="1">
    <citation type="submission" date="2019-02" db="EMBL/GenBank/DDBJ databases">
        <authorList>
            <person name="Fomenkov A."/>
            <person name="Dubinina G."/>
            <person name="Grabovich M."/>
            <person name="Vincze T."/>
            <person name="Roberts R.J."/>
        </authorList>
    </citation>
    <scope>NUCLEOTIDE SEQUENCE [LARGE SCALE GENOMIC DNA]</scope>
    <source>
        <strain evidence="5 6">P</strain>
    </source>
</reference>
<organism evidence="5 6">
    <name type="scientific">Thiospirochaeta perfilievii</name>
    <dbReference type="NCBI Taxonomy" id="252967"/>
    <lineage>
        <taxon>Bacteria</taxon>
        <taxon>Pseudomonadati</taxon>
        <taxon>Spirochaetota</taxon>
        <taxon>Spirochaetia</taxon>
        <taxon>Spirochaetales</taxon>
        <taxon>Spirochaetaceae</taxon>
        <taxon>Thiospirochaeta</taxon>
    </lineage>
</organism>
<feature type="compositionally biased region" description="Gly residues" evidence="4">
    <location>
        <begin position="109"/>
        <end position="120"/>
    </location>
</feature>
<dbReference type="AlphaFoldDB" id="A0A5C1QHU6"/>
<keyword evidence="2" id="KW-0235">DNA replication</keyword>
<keyword evidence="1 2" id="KW-0238">DNA-binding</keyword>
<dbReference type="GO" id="GO:0006310">
    <property type="term" value="P:DNA recombination"/>
    <property type="evidence" value="ECO:0007669"/>
    <property type="project" value="UniProtKB-UniRule"/>
</dbReference>
<dbReference type="EMBL" id="CP035807">
    <property type="protein sequence ID" value="QEN06114.1"/>
    <property type="molecule type" value="Genomic_DNA"/>
</dbReference>
<dbReference type="GO" id="GO:0006281">
    <property type="term" value="P:DNA repair"/>
    <property type="evidence" value="ECO:0007669"/>
    <property type="project" value="UniProtKB-UniRule"/>
</dbReference>
<dbReference type="KEGG" id="sper:EW093_15945"/>
<dbReference type="PANTHER" id="PTHR10302">
    <property type="entry name" value="SINGLE-STRANDED DNA-BINDING PROTEIN"/>
    <property type="match status" value="1"/>
</dbReference>
<dbReference type="CDD" id="cd04496">
    <property type="entry name" value="SSB_OBF"/>
    <property type="match status" value="1"/>
</dbReference>
<accession>A0A5C1QHU6</accession>